<gene>
    <name evidence="1" type="ORF">DERYTH_LOCUS5470</name>
</gene>
<organism evidence="1 2">
    <name type="scientific">Dentiscutata erythropus</name>
    <dbReference type="NCBI Taxonomy" id="1348616"/>
    <lineage>
        <taxon>Eukaryota</taxon>
        <taxon>Fungi</taxon>
        <taxon>Fungi incertae sedis</taxon>
        <taxon>Mucoromycota</taxon>
        <taxon>Glomeromycotina</taxon>
        <taxon>Glomeromycetes</taxon>
        <taxon>Diversisporales</taxon>
        <taxon>Gigasporaceae</taxon>
        <taxon>Dentiscutata</taxon>
    </lineage>
</organism>
<name>A0A9N9B6R1_9GLOM</name>
<keyword evidence="2" id="KW-1185">Reference proteome</keyword>
<accession>A0A9N9B6R1</accession>
<dbReference type="EMBL" id="CAJVPY010002289">
    <property type="protein sequence ID" value="CAG8555315.1"/>
    <property type="molecule type" value="Genomic_DNA"/>
</dbReference>
<proteinExistence type="predicted"/>
<comment type="caution">
    <text evidence="1">The sequence shown here is derived from an EMBL/GenBank/DDBJ whole genome shotgun (WGS) entry which is preliminary data.</text>
</comment>
<evidence type="ECO:0000313" key="2">
    <source>
        <dbReference type="Proteomes" id="UP000789405"/>
    </source>
</evidence>
<evidence type="ECO:0000313" key="1">
    <source>
        <dbReference type="EMBL" id="CAG8555315.1"/>
    </source>
</evidence>
<dbReference type="Proteomes" id="UP000789405">
    <property type="component" value="Unassembled WGS sequence"/>
</dbReference>
<reference evidence="1" key="1">
    <citation type="submission" date="2021-06" db="EMBL/GenBank/DDBJ databases">
        <authorList>
            <person name="Kallberg Y."/>
            <person name="Tangrot J."/>
            <person name="Rosling A."/>
        </authorList>
    </citation>
    <scope>NUCLEOTIDE SEQUENCE</scope>
    <source>
        <strain evidence="1">MA453B</strain>
    </source>
</reference>
<dbReference type="AlphaFoldDB" id="A0A9N9B6R1"/>
<protein>
    <submittedName>
        <fullName evidence="1">21713_t:CDS:1</fullName>
    </submittedName>
</protein>
<sequence>MSKINEWHYFRFTTAVAVCEEEEIIYLKMQIGSLYLKLLLINTRR</sequence>